<accession>A0ABV8QSL1</accession>
<feature type="domain" description="PNPLA" evidence="3">
    <location>
        <begin position="373"/>
        <end position="609"/>
    </location>
</feature>
<evidence type="ECO:0000259" key="3">
    <source>
        <dbReference type="Pfam" id="PF01734"/>
    </source>
</evidence>
<name>A0ABV8QSL1_9BACT</name>
<protein>
    <submittedName>
        <fullName evidence="4">Patatin-like phospholipase family protein</fullName>
    </submittedName>
</protein>
<feature type="transmembrane region" description="Helical" evidence="2">
    <location>
        <begin position="102"/>
        <end position="122"/>
    </location>
</feature>
<gene>
    <name evidence="4" type="ORF">ACFOWM_08170</name>
</gene>
<dbReference type="Gene3D" id="3.40.1090.10">
    <property type="entry name" value="Cytosolic phospholipase A2 catalytic domain"/>
    <property type="match status" value="1"/>
</dbReference>
<dbReference type="EMBL" id="JBHSCZ010000002">
    <property type="protein sequence ID" value="MFC4262848.1"/>
    <property type="molecule type" value="Genomic_DNA"/>
</dbReference>
<dbReference type="InterPro" id="IPR002641">
    <property type="entry name" value="PNPLA_dom"/>
</dbReference>
<feature type="transmembrane region" description="Helical" evidence="2">
    <location>
        <begin position="233"/>
        <end position="253"/>
    </location>
</feature>
<organism evidence="4 5">
    <name type="scientific">Ferruginibacter yonginensis</name>
    <dbReference type="NCBI Taxonomy" id="1310416"/>
    <lineage>
        <taxon>Bacteria</taxon>
        <taxon>Pseudomonadati</taxon>
        <taxon>Bacteroidota</taxon>
        <taxon>Chitinophagia</taxon>
        <taxon>Chitinophagales</taxon>
        <taxon>Chitinophagaceae</taxon>
        <taxon>Ferruginibacter</taxon>
    </lineage>
</organism>
<keyword evidence="2" id="KW-0812">Transmembrane</keyword>
<dbReference type="InterPro" id="IPR016035">
    <property type="entry name" value="Acyl_Trfase/lysoPLipase"/>
</dbReference>
<keyword evidence="2" id="KW-1133">Transmembrane helix</keyword>
<feature type="transmembrane region" description="Helical" evidence="2">
    <location>
        <begin position="63"/>
        <end position="82"/>
    </location>
</feature>
<dbReference type="Proteomes" id="UP001595907">
    <property type="component" value="Unassembled WGS sequence"/>
</dbReference>
<feature type="transmembrane region" description="Helical" evidence="2">
    <location>
        <begin position="24"/>
        <end position="42"/>
    </location>
</feature>
<sequence length="740" mass="84210">MVHFLKNVFYSLPVQLLILHFRKYQVLLFFWAILFSTVASVFMKTFGADALFFSPEYLGSVNILGAIITGLAMGVFIMSWNVTTFILHSRRLKFLATTANPFLKYCINNSLIPISFLTYYFIKLYHFNDYKELMNGSGIAIEMLGIFLGIFILLLITFAYFFTAGKTIERSMIPIITNPDRFNKTFTAKEKKYDEFGLKVYWYLNTGFKISKCRNVAHYRQDYLDTVFKRHHLVAILSIVLAFALIVTTGFLQEHTLFEIPAAASIITVFALLIAVIGALTYFLQSWSLVAVIIVFGVLNLLYEKEIIDPRNKAYGLNYTNKLLRPAYNKHSIQALNSPAQIEADKQNMLTILNKWKAKQKTAKPLLVFINVSGGGLRSAAFTMNVLQQTDSLSNGALMNQTFLMSGASGGMLAAAYYRGLYVNKLKNPALNIYNKKYTDNISKDLLNPVFTSLMARDIFAPIQKFDVGNKQYVKDRGYAFERKLGQNTEGVLNKQLKDFYELEKQAAAPLIFFNAVIKTDARKLIISTQPVSFMMKPTSLQNDTTTNADAVDFAQLFKKQDPNDLRILTALRMNATFPYVLPNVWLPSEPVIDVMDAGLRDNYGQETALRFIDNFKEWIKANTSGVLLVQIRDRLDDGWQQPFETKSVTDMIVTPATMLQHNWFKLQDFYQADQFGYFKNELGVNVYKATFMYTPQNEDKSAALNFHLSLREKLDVISSYNNNINQAAAKKVATLLQAP</sequence>
<dbReference type="RefSeq" id="WP_379708707.1">
    <property type="nucleotide sequence ID" value="NZ_JBHSCZ010000002.1"/>
</dbReference>
<evidence type="ECO:0000256" key="2">
    <source>
        <dbReference type="SAM" id="Phobius"/>
    </source>
</evidence>
<keyword evidence="2" id="KW-0472">Membrane</keyword>
<feature type="transmembrane region" description="Helical" evidence="2">
    <location>
        <begin position="260"/>
        <end position="280"/>
    </location>
</feature>
<keyword evidence="5" id="KW-1185">Reference proteome</keyword>
<proteinExistence type="predicted"/>
<evidence type="ECO:0000313" key="4">
    <source>
        <dbReference type="EMBL" id="MFC4262848.1"/>
    </source>
</evidence>
<reference evidence="5" key="1">
    <citation type="journal article" date="2019" name="Int. J. Syst. Evol. Microbiol.">
        <title>The Global Catalogue of Microorganisms (GCM) 10K type strain sequencing project: providing services to taxonomists for standard genome sequencing and annotation.</title>
        <authorList>
            <consortium name="The Broad Institute Genomics Platform"/>
            <consortium name="The Broad Institute Genome Sequencing Center for Infectious Disease"/>
            <person name="Wu L."/>
            <person name="Ma J."/>
        </authorList>
    </citation>
    <scope>NUCLEOTIDE SEQUENCE [LARGE SCALE GENOMIC DNA]</scope>
    <source>
        <strain evidence="5">CECT 8289</strain>
    </source>
</reference>
<evidence type="ECO:0000313" key="5">
    <source>
        <dbReference type="Proteomes" id="UP001595907"/>
    </source>
</evidence>
<feature type="transmembrane region" description="Helical" evidence="2">
    <location>
        <begin position="143"/>
        <end position="162"/>
    </location>
</feature>
<dbReference type="Pfam" id="PF01734">
    <property type="entry name" value="Patatin"/>
    <property type="match status" value="1"/>
</dbReference>
<feature type="transmembrane region" description="Helical" evidence="2">
    <location>
        <begin position="286"/>
        <end position="303"/>
    </location>
</feature>
<comment type="caution">
    <text evidence="4">The sequence shown here is derived from an EMBL/GenBank/DDBJ whole genome shotgun (WGS) entry which is preliminary data.</text>
</comment>
<dbReference type="SUPFAM" id="SSF52151">
    <property type="entry name" value="FabD/lysophospholipase-like"/>
    <property type="match status" value="1"/>
</dbReference>
<evidence type="ECO:0000256" key="1">
    <source>
        <dbReference type="ARBA" id="ARBA00023098"/>
    </source>
</evidence>
<keyword evidence="1" id="KW-0443">Lipid metabolism</keyword>